<organism evidence="1 2">
    <name type="scientific">Sitophilus oryzae</name>
    <name type="common">Rice weevil</name>
    <name type="synonym">Curculio oryzae</name>
    <dbReference type="NCBI Taxonomy" id="7048"/>
    <lineage>
        <taxon>Eukaryota</taxon>
        <taxon>Metazoa</taxon>
        <taxon>Ecdysozoa</taxon>
        <taxon>Arthropoda</taxon>
        <taxon>Hexapoda</taxon>
        <taxon>Insecta</taxon>
        <taxon>Pterygota</taxon>
        <taxon>Neoptera</taxon>
        <taxon>Endopterygota</taxon>
        <taxon>Coleoptera</taxon>
        <taxon>Polyphaga</taxon>
        <taxon>Cucujiformia</taxon>
        <taxon>Curculionidae</taxon>
        <taxon>Dryophthorinae</taxon>
        <taxon>Sitophilus</taxon>
    </lineage>
</organism>
<proteinExistence type="predicted"/>
<keyword evidence="1" id="KW-1185">Reference proteome</keyword>
<dbReference type="Proteomes" id="UP000504635">
    <property type="component" value="Unplaced"/>
</dbReference>
<reference evidence="2" key="1">
    <citation type="submission" date="2025-08" db="UniProtKB">
        <authorList>
            <consortium name="RefSeq"/>
        </authorList>
    </citation>
    <scope>IDENTIFICATION</scope>
    <source>
        <tissue evidence="2">Gonads</tissue>
    </source>
</reference>
<evidence type="ECO:0000313" key="1">
    <source>
        <dbReference type="Proteomes" id="UP000504635"/>
    </source>
</evidence>
<name>A0A6J2YW29_SITOR</name>
<dbReference type="Pfam" id="PF07426">
    <property type="entry name" value="Dynactin_p22"/>
    <property type="match status" value="1"/>
</dbReference>
<dbReference type="InterPro" id="IPR009991">
    <property type="entry name" value="DCTN3"/>
</dbReference>
<dbReference type="PANTHER" id="PTHR28360">
    <property type="entry name" value="DYNACTIN SUBUNIT 3"/>
    <property type="match status" value="1"/>
</dbReference>
<protein>
    <submittedName>
        <fullName evidence="2">Uncharacterized protein LOC115891870</fullName>
    </submittedName>
</protein>
<dbReference type="GO" id="GO:0005869">
    <property type="term" value="C:dynactin complex"/>
    <property type="evidence" value="ECO:0007669"/>
    <property type="project" value="InterPro"/>
</dbReference>
<dbReference type="AlphaFoldDB" id="A0A6J2YW29"/>
<dbReference type="RefSeq" id="XP_030768328.1">
    <property type="nucleotide sequence ID" value="XM_030912468.1"/>
</dbReference>
<dbReference type="KEGG" id="soy:115891870"/>
<sequence>MDAVDLLEKRIEALELQILPKDKSVLSNKSQTIADLLTETQTMISSALSCRESVTSLLQHMHTINEYLDPSSGEYDLEADIKKQYLLQIYPELKARVELIKTFNNLIQFTNSESLQKVTELSGKLQTLAGSNVEIYEECKEVNENVLKALQEYNNISNTIKVLFTQMDKDISQFEYTQNIKISTE</sequence>
<dbReference type="InParanoid" id="A0A6J2YW29"/>
<dbReference type="OrthoDB" id="16729at2759"/>
<gene>
    <name evidence="2" type="primary">LOC115891870</name>
</gene>
<dbReference type="PANTHER" id="PTHR28360:SF1">
    <property type="entry name" value="DYNACTIN SUBUNIT 3"/>
    <property type="match status" value="1"/>
</dbReference>
<dbReference type="GO" id="GO:0061640">
    <property type="term" value="P:cytoskeleton-dependent cytokinesis"/>
    <property type="evidence" value="ECO:0007669"/>
    <property type="project" value="InterPro"/>
</dbReference>
<dbReference type="FunCoup" id="A0A6J2YW29">
    <property type="interactions" value="999"/>
</dbReference>
<evidence type="ECO:0000313" key="2">
    <source>
        <dbReference type="RefSeq" id="XP_030768328.1"/>
    </source>
</evidence>
<accession>A0A6J2YW29</accession>
<dbReference type="GeneID" id="115891870"/>